<accession>A0A410P387</accession>
<organism evidence="10 11">
    <name type="scientific">Velamenicoccus archaeovorus</name>
    <dbReference type="NCBI Taxonomy" id="1930593"/>
    <lineage>
        <taxon>Bacteria</taxon>
        <taxon>Pseudomonadati</taxon>
        <taxon>Candidatus Omnitrophota</taxon>
        <taxon>Candidatus Velamenicoccus</taxon>
    </lineage>
</organism>
<evidence type="ECO:0000259" key="9">
    <source>
        <dbReference type="SMART" id="SM00965"/>
    </source>
</evidence>
<evidence type="ECO:0000313" key="10">
    <source>
        <dbReference type="EMBL" id="QAT16474.1"/>
    </source>
</evidence>
<evidence type="ECO:0000256" key="3">
    <source>
        <dbReference type="ARBA" id="ARBA00022729"/>
    </source>
</evidence>
<sequence length="492" mass="53996">MTSIFLFAYLVFFAGVVSAQDLNPPAAATAADKVSLDIKGMDVVEVLKMLASKVRINVVVDKNVSGRVTVFVKDVSPSDAMRTILASNNLVLHQEGEVARIMTAQDYEQAYGQKYADPRRMLRLPLRYLAVQQAAGLLTQVKSGVGQIVVDEASGTLIILETPQKLHEMEILVRQMDRPMETRIFDLNYAKCEKAAESVREVLSANTGRLVVDTRANRLIVTDYPERLNRAEAVIAGLDQRTREVLIDAKIVQVNLTDKTSLGIDWEYVLNKKFSVQGMFGNVITTTGNKWTIGSLNPSGRNDYSAVIEALRTQGDTKILSAPRLAVVNNESARILVGSKQVYVTTTAVQGQSTTETAEAVNFVDVGVKLYVTPTIGADDFISIKVRPEVSAVTENYTTSTGNKIPIVETSETETTVLLKDGATLVIGGLMKDETVKTANKIPWVGNVPILGFFFRNTVSETRKTELVIFLTCRIMDFAAVPPQENLKLQKS</sequence>
<evidence type="ECO:0000256" key="6">
    <source>
        <dbReference type="RuleBase" id="RU004003"/>
    </source>
</evidence>
<keyword evidence="4" id="KW-0472">Membrane</keyword>
<dbReference type="InterPro" id="IPR005644">
    <property type="entry name" value="NolW-like"/>
</dbReference>
<dbReference type="SMART" id="SM00965">
    <property type="entry name" value="STN"/>
    <property type="match status" value="1"/>
</dbReference>
<dbReference type="AlphaFoldDB" id="A0A410P387"/>
<comment type="similarity">
    <text evidence="6">Belongs to the bacterial secretin family.</text>
</comment>
<keyword evidence="11" id="KW-1185">Reference proteome</keyword>
<feature type="chain" id="PRO_5019044973" evidence="8">
    <location>
        <begin position="20"/>
        <end position="492"/>
    </location>
</feature>
<dbReference type="PANTHER" id="PTHR30332">
    <property type="entry name" value="PROBABLE GENERAL SECRETION PATHWAY PROTEIN D"/>
    <property type="match status" value="1"/>
</dbReference>
<gene>
    <name evidence="10" type="ORF">BU251_01380</name>
</gene>
<comment type="subcellular location">
    <subcellularLocation>
        <location evidence="7">Cell outer membrane</location>
    </subcellularLocation>
    <subcellularLocation>
        <location evidence="1">Membrane</location>
    </subcellularLocation>
</comment>
<evidence type="ECO:0000256" key="1">
    <source>
        <dbReference type="ARBA" id="ARBA00004370"/>
    </source>
</evidence>
<dbReference type="Proteomes" id="UP000287243">
    <property type="component" value="Chromosome"/>
</dbReference>
<evidence type="ECO:0000256" key="2">
    <source>
        <dbReference type="ARBA" id="ARBA00022448"/>
    </source>
</evidence>
<dbReference type="InterPro" id="IPR038591">
    <property type="entry name" value="NolW-like_sf"/>
</dbReference>
<evidence type="ECO:0000256" key="7">
    <source>
        <dbReference type="RuleBase" id="RU004004"/>
    </source>
</evidence>
<dbReference type="Pfam" id="PF03958">
    <property type="entry name" value="Secretin_N"/>
    <property type="match status" value="2"/>
</dbReference>
<feature type="domain" description="Secretin/TonB short N-terminal" evidence="9">
    <location>
        <begin position="56"/>
        <end position="104"/>
    </location>
</feature>
<dbReference type="Gene3D" id="3.30.1370.130">
    <property type="match status" value="1"/>
</dbReference>
<keyword evidence="2 7" id="KW-0813">Transport</keyword>
<dbReference type="Gene3D" id="3.30.1370.120">
    <property type="match status" value="2"/>
</dbReference>
<evidence type="ECO:0000256" key="8">
    <source>
        <dbReference type="SAM" id="SignalP"/>
    </source>
</evidence>
<dbReference type="PRINTS" id="PR00811">
    <property type="entry name" value="BCTERIALGSPD"/>
</dbReference>
<name>A0A410P387_VELA1</name>
<feature type="signal peptide" evidence="8">
    <location>
        <begin position="1"/>
        <end position="19"/>
    </location>
</feature>
<dbReference type="RefSeq" id="WP_164908802.1">
    <property type="nucleotide sequence ID" value="NZ_CP019384.1"/>
</dbReference>
<dbReference type="GO" id="GO:0009279">
    <property type="term" value="C:cell outer membrane"/>
    <property type="evidence" value="ECO:0007669"/>
    <property type="project" value="UniProtKB-SubCell"/>
</dbReference>
<dbReference type="GO" id="GO:0009306">
    <property type="term" value="P:protein secretion"/>
    <property type="evidence" value="ECO:0007669"/>
    <property type="project" value="InterPro"/>
</dbReference>
<reference evidence="10 11" key="1">
    <citation type="submission" date="2017-01" db="EMBL/GenBank/DDBJ databases">
        <title>First insights into the biology of 'candidatus Vampirococcus archaeovorus'.</title>
        <authorList>
            <person name="Kizina J."/>
            <person name="Jordan S."/>
            <person name="Stueber K."/>
            <person name="Reinhardt R."/>
            <person name="Harder J."/>
        </authorList>
    </citation>
    <scope>NUCLEOTIDE SEQUENCE [LARGE SCALE GENOMIC DNA]</scope>
    <source>
        <strain evidence="10 11">LiM</strain>
    </source>
</reference>
<dbReference type="EMBL" id="CP019384">
    <property type="protein sequence ID" value="QAT16474.1"/>
    <property type="molecule type" value="Genomic_DNA"/>
</dbReference>
<protein>
    <submittedName>
        <fullName evidence="10">Type II secretion system protein D</fullName>
    </submittedName>
</protein>
<evidence type="ECO:0000256" key="4">
    <source>
        <dbReference type="ARBA" id="ARBA00023136"/>
    </source>
</evidence>
<evidence type="ECO:0000256" key="5">
    <source>
        <dbReference type="ARBA" id="ARBA00023237"/>
    </source>
</evidence>
<dbReference type="InterPro" id="IPR011662">
    <property type="entry name" value="Secretin/TonB_short_N"/>
</dbReference>
<dbReference type="InterPro" id="IPR004846">
    <property type="entry name" value="T2SS/T3SS_dom"/>
</dbReference>
<keyword evidence="3 8" id="KW-0732">Signal</keyword>
<dbReference type="Pfam" id="PF00263">
    <property type="entry name" value="Secretin"/>
    <property type="match status" value="1"/>
</dbReference>
<evidence type="ECO:0000313" key="11">
    <source>
        <dbReference type="Proteomes" id="UP000287243"/>
    </source>
</evidence>
<dbReference type="KEGG" id="vai:BU251_01380"/>
<dbReference type="GO" id="GO:0015627">
    <property type="term" value="C:type II protein secretion system complex"/>
    <property type="evidence" value="ECO:0007669"/>
    <property type="project" value="TreeGrafter"/>
</dbReference>
<dbReference type="InterPro" id="IPR001775">
    <property type="entry name" value="GspD/PilQ"/>
</dbReference>
<proteinExistence type="inferred from homology"/>
<dbReference type="PANTHER" id="PTHR30332:SF17">
    <property type="entry name" value="TYPE IV PILIATION SYSTEM PROTEIN DR_0774-RELATED"/>
    <property type="match status" value="1"/>
</dbReference>
<dbReference type="InterPro" id="IPR050810">
    <property type="entry name" value="Bact_Secretion_Sys_Channel"/>
</dbReference>
<keyword evidence="5" id="KW-0998">Cell outer membrane</keyword>